<evidence type="ECO:0000313" key="1">
    <source>
        <dbReference type="EMBL" id="OAI84770.1"/>
    </source>
</evidence>
<comment type="caution">
    <text evidence="1">The sequence shown here is derived from an EMBL/GenBank/DDBJ whole genome shotgun (WGS) entry which is preliminary data.</text>
</comment>
<evidence type="ECO:0000313" key="2">
    <source>
        <dbReference type="Proteomes" id="UP000077752"/>
    </source>
</evidence>
<organism evidence="1 2">
    <name type="scientific">Pseudomonas putida</name>
    <name type="common">Arthrobacter siderocapsulatus</name>
    <dbReference type="NCBI Taxonomy" id="303"/>
    <lineage>
        <taxon>Bacteria</taxon>
        <taxon>Pseudomonadati</taxon>
        <taxon>Pseudomonadota</taxon>
        <taxon>Gammaproteobacteria</taxon>
        <taxon>Pseudomonadales</taxon>
        <taxon>Pseudomonadaceae</taxon>
        <taxon>Pseudomonas</taxon>
    </lineage>
</organism>
<name>A0A177SCP6_PSEPU</name>
<proteinExistence type="predicted"/>
<reference evidence="1 2" key="1">
    <citation type="submission" date="2016-03" db="EMBL/GenBank/DDBJ databases">
        <title>Draft Genome Assembly of Pseudomonas putida strain CBF10-2.</title>
        <authorList>
            <person name="Iyer R.S."/>
            <person name="Damania A."/>
        </authorList>
    </citation>
    <scope>NUCLEOTIDE SEQUENCE [LARGE SCALE GENOMIC DNA]</scope>
    <source>
        <strain evidence="1 2">CBF10-2</strain>
    </source>
</reference>
<protein>
    <submittedName>
        <fullName evidence="1">Uncharacterized protein</fullName>
    </submittedName>
</protein>
<dbReference type="Proteomes" id="UP000077752">
    <property type="component" value="Unassembled WGS sequence"/>
</dbReference>
<gene>
    <name evidence="1" type="ORF">AYO28_02490</name>
</gene>
<dbReference type="EMBL" id="LUCV01000049">
    <property type="protein sequence ID" value="OAI84770.1"/>
    <property type="molecule type" value="Genomic_DNA"/>
</dbReference>
<dbReference type="RefSeq" id="WP_064304558.1">
    <property type="nucleotide sequence ID" value="NZ_LUCV01000049.1"/>
</dbReference>
<accession>A0A177SCP6</accession>
<sequence length="247" mass="27296">MIASSGDSNTAVIRGSAIDQACIDERAFLGSRYVEDGSISEASVAAQRELLGQLQAFYRTYNGKFATAADIPETVMAELRQIVPSVDNPQLAKGLNGRKFGEFLFRVVIPDRCKRLPNHVLFERNMKLVEYPDSEKKPHTYAGALAVIKKAIDGGSPLILEVECALKKTGAKGCSKDFAHSYVIYGYARLCEASGECRYGLRLRNSWGDKQDALDRVRWYDARPLIQAAPKKGVILGWLVPRPKTTP</sequence>
<dbReference type="AlphaFoldDB" id="A0A177SCP6"/>